<dbReference type="Proteomes" id="UP000310689">
    <property type="component" value="Unassembled WGS sequence"/>
</dbReference>
<dbReference type="InterPro" id="IPR001895">
    <property type="entry name" value="RASGEF_cat_dom"/>
</dbReference>
<dbReference type="CDD" id="cd06224">
    <property type="entry name" value="REM"/>
    <property type="match status" value="1"/>
</dbReference>
<feature type="region of interest" description="Disordered" evidence="12">
    <location>
        <begin position="511"/>
        <end position="533"/>
    </location>
</feature>
<dbReference type="SUPFAM" id="SSF50044">
    <property type="entry name" value="SH3-domain"/>
    <property type="match status" value="1"/>
</dbReference>
<comment type="caution">
    <text evidence="16">The sequence shown here is derived from an EMBL/GenBank/DDBJ whole genome shotgun (WGS) entry which is preliminary data.</text>
</comment>
<dbReference type="Gene3D" id="3.50.50.60">
    <property type="entry name" value="FAD/NAD(P)-binding domain"/>
    <property type="match status" value="2"/>
</dbReference>
<keyword evidence="2 10" id="KW-0728">SH3 domain</keyword>
<dbReference type="Pfam" id="PF07653">
    <property type="entry name" value="SH3_2"/>
    <property type="match status" value="1"/>
</dbReference>
<dbReference type="GO" id="GO:0005085">
    <property type="term" value="F:guanyl-nucleotide exchange factor activity"/>
    <property type="evidence" value="ECO:0007669"/>
    <property type="project" value="UniProtKB-KW"/>
</dbReference>
<dbReference type="SUPFAM" id="SSF48366">
    <property type="entry name" value="Ras GEF"/>
    <property type="match status" value="1"/>
</dbReference>
<feature type="compositionally biased region" description="Polar residues" evidence="12">
    <location>
        <begin position="822"/>
        <end position="842"/>
    </location>
</feature>
<dbReference type="GO" id="GO:0004791">
    <property type="term" value="F:thioredoxin-disulfide reductase (NADPH) activity"/>
    <property type="evidence" value="ECO:0007669"/>
    <property type="project" value="UniProtKB-EC"/>
</dbReference>
<dbReference type="PRINTS" id="PR00368">
    <property type="entry name" value="FADPNR"/>
</dbReference>
<gene>
    <name evidence="16" type="ORF">E3P86_00507</name>
</gene>
<dbReference type="InterPro" id="IPR005982">
    <property type="entry name" value="Thioredox_Rdtase"/>
</dbReference>
<dbReference type="GO" id="GO:0019430">
    <property type="term" value="P:removal of superoxide radicals"/>
    <property type="evidence" value="ECO:0007669"/>
    <property type="project" value="InterPro"/>
</dbReference>
<dbReference type="EMBL" id="SPOI01000011">
    <property type="protein sequence ID" value="TIB42128.1"/>
    <property type="molecule type" value="Genomic_DNA"/>
</dbReference>
<name>A0A4T0JHK0_WALIC</name>
<dbReference type="Pfam" id="PF00618">
    <property type="entry name" value="RasGEF_N"/>
    <property type="match status" value="1"/>
</dbReference>
<evidence type="ECO:0000256" key="2">
    <source>
        <dbReference type="ARBA" id="ARBA00022443"/>
    </source>
</evidence>
<dbReference type="InterPro" id="IPR036028">
    <property type="entry name" value="SH3-like_dom_sf"/>
</dbReference>
<evidence type="ECO:0000259" key="14">
    <source>
        <dbReference type="PROSITE" id="PS50009"/>
    </source>
</evidence>
<comment type="catalytic activity">
    <reaction evidence="11">
        <text>[thioredoxin]-dithiol + NADP(+) = [thioredoxin]-disulfide + NADPH + H(+)</text>
        <dbReference type="Rhea" id="RHEA:20345"/>
        <dbReference type="Rhea" id="RHEA-COMP:10698"/>
        <dbReference type="Rhea" id="RHEA-COMP:10700"/>
        <dbReference type="ChEBI" id="CHEBI:15378"/>
        <dbReference type="ChEBI" id="CHEBI:29950"/>
        <dbReference type="ChEBI" id="CHEBI:50058"/>
        <dbReference type="ChEBI" id="CHEBI:57783"/>
        <dbReference type="ChEBI" id="CHEBI:58349"/>
        <dbReference type="EC" id="1.8.1.9"/>
    </reaction>
</comment>
<evidence type="ECO:0000256" key="1">
    <source>
        <dbReference type="ARBA" id="ARBA00009333"/>
    </source>
</evidence>
<evidence type="ECO:0000256" key="10">
    <source>
        <dbReference type="PROSITE-ProRule" id="PRU00192"/>
    </source>
</evidence>
<accession>A0A4T0JHK0</accession>
<dbReference type="Pfam" id="PF07992">
    <property type="entry name" value="Pyr_redox_2"/>
    <property type="match status" value="1"/>
</dbReference>
<evidence type="ECO:0000256" key="4">
    <source>
        <dbReference type="ARBA" id="ARBA00022827"/>
    </source>
</evidence>
<dbReference type="SMART" id="SM00229">
    <property type="entry name" value="RasGEFN"/>
    <property type="match status" value="1"/>
</dbReference>
<dbReference type="GO" id="GO:0007264">
    <property type="term" value="P:small GTPase-mediated signal transduction"/>
    <property type="evidence" value="ECO:0007669"/>
    <property type="project" value="InterPro"/>
</dbReference>
<evidence type="ECO:0000256" key="8">
    <source>
        <dbReference type="ARBA" id="ARBA00023284"/>
    </source>
</evidence>
<feature type="region of interest" description="Disordered" evidence="12">
    <location>
        <begin position="559"/>
        <end position="584"/>
    </location>
</feature>
<dbReference type="SUPFAM" id="SSF51905">
    <property type="entry name" value="FAD/NAD(P)-binding domain"/>
    <property type="match status" value="1"/>
</dbReference>
<evidence type="ECO:0000256" key="3">
    <source>
        <dbReference type="ARBA" id="ARBA00022630"/>
    </source>
</evidence>
<feature type="region of interest" description="Disordered" evidence="12">
    <location>
        <begin position="986"/>
        <end position="1007"/>
    </location>
</feature>
<dbReference type="PROSITE" id="PS50212">
    <property type="entry name" value="RASGEF_NTER"/>
    <property type="match status" value="1"/>
</dbReference>
<keyword evidence="5 11" id="KW-0521">NADP</keyword>
<feature type="region of interest" description="Disordered" evidence="12">
    <location>
        <begin position="239"/>
        <end position="258"/>
    </location>
</feature>
<dbReference type="SMART" id="SM00326">
    <property type="entry name" value="SH3"/>
    <property type="match status" value="1"/>
</dbReference>
<evidence type="ECO:0000259" key="15">
    <source>
        <dbReference type="PROSITE" id="PS50212"/>
    </source>
</evidence>
<feature type="domain" description="SH3" evidence="13">
    <location>
        <begin position="1"/>
        <end position="62"/>
    </location>
</feature>
<feature type="compositionally biased region" description="Polar residues" evidence="12">
    <location>
        <begin position="611"/>
        <end position="652"/>
    </location>
</feature>
<dbReference type="Gene3D" id="1.20.870.10">
    <property type="entry name" value="Son of sevenless (SoS) protein Chain: S domain 1"/>
    <property type="match status" value="1"/>
</dbReference>
<dbReference type="InterPro" id="IPR036188">
    <property type="entry name" value="FAD/NAD-bd_sf"/>
</dbReference>
<keyword evidence="9" id="KW-0344">Guanine-nucleotide releasing factor</keyword>
<dbReference type="PRINTS" id="PR00469">
    <property type="entry name" value="PNDRDTASEII"/>
</dbReference>
<feature type="region of interest" description="Disordered" evidence="12">
    <location>
        <begin position="795"/>
        <end position="842"/>
    </location>
</feature>
<dbReference type="Gene3D" id="1.10.840.10">
    <property type="entry name" value="Ras guanine-nucleotide exchange factors catalytic domain"/>
    <property type="match status" value="1"/>
</dbReference>
<dbReference type="Pfam" id="PF00617">
    <property type="entry name" value="RasGEF"/>
    <property type="match status" value="1"/>
</dbReference>
<feature type="region of interest" description="Disordered" evidence="12">
    <location>
        <begin position="611"/>
        <end position="776"/>
    </location>
</feature>
<comment type="similarity">
    <text evidence="1">Belongs to the class-II pyridine nucleotide-disulfide oxidoreductase family.</text>
</comment>
<evidence type="ECO:0000256" key="5">
    <source>
        <dbReference type="ARBA" id="ARBA00022857"/>
    </source>
</evidence>
<dbReference type="PANTHER" id="PTHR48105">
    <property type="entry name" value="THIOREDOXIN REDUCTASE 1-RELATED-RELATED"/>
    <property type="match status" value="1"/>
</dbReference>
<dbReference type="EC" id="1.8.1.9" evidence="11"/>
<dbReference type="SMART" id="SM00147">
    <property type="entry name" value="RasGEF"/>
    <property type="match status" value="1"/>
</dbReference>
<reference evidence="16 17" key="1">
    <citation type="submission" date="2019-03" db="EMBL/GenBank/DDBJ databases">
        <title>Sequencing 23 genomes of Wallemia ichthyophaga.</title>
        <authorList>
            <person name="Gostincar C."/>
        </authorList>
    </citation>
    <scope>NUCLEOTIDE SEQUENCE [LARGE SCALE GENOMIC DNA]</scope>
    <source>
        <strain evidence="16 17">EXF-6200</strain>
    </source>
</reference>
<keyword evidence="8 11" id="KW-0676">Redox-active center</keyword>
<evidence type="ECO:0000256" key="6">
    <source>
        <dbReference type="ARBA" id="ARBA00023002"/>
    </source>
</evidence>
<feature type="region of interest" description="Disordered" evidence="12">
    <location>
        <begin position="84"/>
        <end position="107"/>
    </location>
</feature>
<keyword evidence="3 11" id="KW-0285">Flavoprotein</keyword>
<feature type="domain" description="N-terminal Ras-GEF" evidence="15">
    <location>
        <begin position="859"/>
        <end position="982"/>
    </location>
</feature>
<keyword evidence="6 11" id="KW-0560">Oxidoreductase</keyword>
<evidence type="ECO:0000256" key="11">
    <source>
        <dbReference type="RuleBase" id="RU003881"/>
    </source>
</evidence>
<protein>
    <recommendedName>
        <fullName evidence="11">Thioredoxin reductase</fullName>
        <ecNumber evidence="11">1.8.1.9</ecNumber>
    </recommendedName>
</protein>
<dbReference type="InterPro" id="IPR000651">
    <property type="entry name" value="Ras-like_Gua-exchang_fac_N"/>
</dbReference>
<keyword evidence="4 11" id="KW-0274">FAD</keyword>
<evidence type="ECO:0000256" key="12">
    <source>
        <dbReference type="SAM" id="MobiDB-lite"/>
    </source>
</evidence>
<proteinExistence type="inferred from homology"/>
<evidence type="ECO:0000256" key="7">
    <source>
        <dbReference type="ARBA" id="ARBA00023157"/>
    </source>
</evidence>
<feature type="domain" description="Ras-GEF" evidence="14">
    <location>
        <begin position="1076"/>
        <end position="1313"/>
    </location>
</feature>
<dbReference type="FunFam" id="3.50.50.60:FF:000064">
    <property type="entry name" value="Thioredoxin reductase"/>
    <property type="match status" value="1"/>
</dbReference>
<dbReference type="InterPro" id="IPR001452">
    <property type="entry name" value="SH3_domain"/>
</dbReference>
<dbReference type="PROSITE" id="PS50009">
    <property type="entry name" value="RASGEF_CAT"/>
    <property type="match status" value="1"/>
</dbReference>
<organism evidence="16 17">
    <name type="scientific">Wallemia ichthyophaga</name>
    <dbReference type="NCBI Taxonomy" id="245174"/>
    <lineage>
        <taxon>Eukaryota</taxon>
        <taxon>Fungi</taxon>
        <taxon>Dikarya</taxon>
        <taxon>Basidiomycota</taxon>
        <taxon>Wallemiomycotina</taxon>
        <taxon>Wallemiomycetes</taxon>
        <taxon>Wallemiales</taxon>
        <taxon>Wallemiaceae</taxon>
        <taxon>Wallemia</taxon>
    </lineage>
</organism>
<dbReference type="InterPro" id="IPR023753">
    <property type="entry name" value="FAD/NAD-binding_dom"/>
</dbReference>
<sequence>MEIAVGIAVHDFEPSERDPSILSFSKNDIVHILNKDASGWWDCQVNGIRGWLPMNYVTEDIDAFYGNSEDDLETRDADKKDHLKISDDNLNDDFPHDDLNPQSQPKDSPIAAVRNALTVVKSAVISSHLSHLQPATACVISSVRSLLASADALNKDSHSNKISASIAENRRNLLSLLSRFVVQSRLVMKEALQTSNKVLLSEDLEEVIPMADQVFVLAENFANLCKSHGISLGEDFTPYSSPHTSQLPHHETKSQTENDIQISAIQRQSSGISRMTSFDSFKSSAAQSGASSAVSLVFNTRDAGDYLTEDNIKHESSADQTFDKLLYVINEALKSTIAATLGHLHAMPSQNHASSSIHLIDLLKETIAIVKRLLTVLQSIQQNGPLNTIVPRDGSMLDETIRDTYLSTDDLVAAAESLLFNQPQTTLIDSTHESKRHHLLSCIMQIYKITTEAYEISSRMIEYASRASIPLKLNVNMPNRTSKTSLQDITNNDFNKTLSQQDTLPQTVTEASQKELKRRHRRQQTLSMFDRRTASLTNLQDQFQYDNSGKEEGKEILTTPTLQDTFDHDNENDRPESSASHDTTICAPYITFTSTENIGTPTQVENMKNISPTSGTFTEQSSSPQWNNWGNSNVLNLPTGSPEASKSSTTPESPVGIALPLSTPDVAKGHAVGGKMPSLSNAPGSFDLSALRPRPRARAATVGTADISQNRYDEKENSADSPALKLSFSGTNPSISNTQRDDLSAASLTSGSEANGSIASTRSNTDDGFGKAGTSTPATVHSWVLDEKGSIRDKPKFDIGIETDSDGEDVDNLPPLPLKQYSGRQRQRALTTSAAQPSSHRGLQSTVNFGKYDIVRGGMNNKIMGATLPSLVATLTPHDVTLDINILETFMMTFRLFTTPIQFAIELKSRFENADDIENNSISNTIRLGVYNLAKLWLEVHWVDREDYNALETIEDLGVNSNTMNTYTASTDVLLNLIDRRRFEHEHPESMNHNNSSYNSISNKTKSKRHDGQHSLKMFKNLQFSETSSVMMNRYSRSSIGSSMDQIPVPQIGKTLLNHLKSPQGLTSAPLPTDFEPIEMARQLTIMESRLYQCVTVSELLSVNEGGSNKKGVDANDVRPALKAMSEFTTRVTAWVSESILREGEARKRVPPIKFWIKVCKHSLSLNNYGLLIAIVCGLTTSTISRLKRTWELVPVKHRNLLNNLNTMAACDRNYAVYRAKLRSAQLPALPYVGLFLSDLTFVHVGNKPTRPSSIDGRRQVINFDKYEKLKNIIQATTNIMSERVHNRVVIIGSGPAGHTAAVYLARAEMSPVMFEGMLANGVAPGGQLTTTTDVENYPGFPDGIRGPEMMDKFRAQSERFGTQIHTETISKVDLSNRPFKYWREGYEEDGEAFELADSLILATGASAKRLFIPGEETYWQSGISACAVCDGAAPIFRNKSLAVIGGGDSAAEEATYLTKYASHVHVLVRKSELRASKIMAARLLKHPKVTIHWNTVATEALGDGDLLQGLGLKNTQSGETSKLDVNGLFYAIGHEPATELVRSQVDTDNDGYVKTVPGTTQTNIKGIFAAGDVQDKKYRQAVTSAGSGCMAALECERLLAEEEVEES</sequence>
<feature type="compositionally biased region" description="Polar residues" evidence="12">
    <location>
        <begin position="728"/>
        <end position="738"/>
    </location>
</feature>
<dbReference type="InterPro" id="IPR008255">
    <property type="entry name" value="Pyr_nucl-diS_OxRdtase_2_AS"/>
</dbReference>
<dbReference type="PROSITE" id="PS00573">
    <property type="entry name" value="PYRIDINE_REDOX_2"/>
    <property type="match status" value="1"/>
</dbReference>
<dbReference type="GO" id="GO:0005737">
    <property type="term" value="C:cytoplasm"/>
    <property type="evidence" value="ECO:0007669"/>
    <property type="project" value="InterPro"/>
</dbReference>
<evidence type="ECO:0000313" key="17">
    <source>
        <dbReference type="Proteomes" id="UP000310689"/>
    </source>
</evidence>
<comment type="cofactor">
    <cofactor evidence="11">
        <name>FAD</name>
        <dbReference type="ChEBI" id="CHEBI:57692"/>
    </cofactor>
    <text evidence="11">Binds 1 FAD per subunit.</text>
</comment>
<feature type="compositionally biased region" description="Acidic residues" evidence="12">
    <location>
        <begin position="801"/>
        <end position="811"/>
    </location>
</feature>
<feature type="compositionally biased region" description="Basic and acidic residues" evidence="12">
    <location>
        <begin position="84"/>
        <end position="99"/>
    </location>
</feature>
<feature type="compositionally biased region" description="Polar residues" evidence="12">
    <location>
        <begin position="746"/>
        <end position="763"/>
    </location>
</feature>
<evidence type="ECO:0000259" key="13">
    <source>
        <dbReference type="PROSITE" id="PS50002"/>
    </source>
</evidence>
<evidence type="ECO:0000313" key="16">
    <source>
        <dbReference type="EMBL" id="TIB42128.1"/>
    </source>
</evidence>
<dbReference type="InterPro" id="IPR023578">
    <property type="entry name" value="Ras_GEF_dom_sf"/>
</dbReference>
<evidence type="ECO:0000256" key="9">
    <source>
        <dbReference type="PROSITE-ProRule" id="PRU00168"/>
    </source>
</evidence>
<dbReference type="Gene3D" id="2.30.30.40">
    <property type="entry name" value="SH3 Domains"/>
    <property type="match status" value="1"/>
</dbReference>
<dbReference type="NCBIfam" id="TIGR01292">
    <property type="entry name" value="TRX_reduct"/>
    <property type="match status" value="1"/>
</dbReference>
<dbReference type="InterPro" id="IPR050097">
    <property type="entry name" value="Ferredoxin-NADP_redctase_2"/>
</dbReference>
<dbReference type="PROSITE" id="PS50002">
    <property type="entry name" value="SH3"/>
    <property type="match status" value="1"/>
</dbReference>
<dbReference type="InterPro" id="IPR036964">
    <property type="entry name" value="RASGEF_cat_dom_sf"/>
</dbReference>
<feature type="compositionally biased region" description="Basic and acidic residues" evidence="12">
    <location>
        <begin position="565"/>
        <end position="576"/>
    </location>
</feature>
<feature type="compositionally biased region" description="Low complexity" evidence="12">
    <location>
        <begin position="991"/>
        <end position="1004"/>
    </location>
</feature>
<keyword evidence="7" id="KW-1015">Disulfide bond</keyword>